<dbReference type="EMBL" id="JACOPK010000003">
    <property type="protein sequence ID" value="MBC5695247.1"/>
    <property type="molecule type" value="Genomic_DNA"/>
</dbReference>
<dbReference type="PANTHER" id="PTHR34582">
    <property type="entry name" value="UPF0702 TRANSMEMBRANE PROTEIN YCAP"/>
    <property type="match status" value="1"/>
</dbReference>
<evidence type="ECO:0000256" key="3">
    <source>
        <dbReference type="ARBA" id="ARBA00022475"/>
    </source>
</evidence>
<evidence type="ECO:0000256" key="6">
    <source>
        <dbReference type="ARBA" id="ARBA00023136"/>
    </source>
</evidence>
<dbReference type="InterPro" id="IPR023090">
    <property type="entry name" value="UPF0702_alpha/beta_dom_sf"/>
</dbReference>
<dbReference type="Proteomes" id="UP000641741">
    <property type="component" value="Unassembled WGS sequence"/>
</dbReference>
<name>A0ABR7GLQ6_9FIRM</name>
<evidence type="ECO:0000256" key="5">
    <source>
        <dbReference type="ARBA" id="ARBA00022989"/>
    </source>
</evidence>
<keyword evidence="5 7" id="KW-1133">Transmembrane helix</keyword>
<evidence type="ECO:0000256" key="1">
    <source>
        <dbReference type="ARBA" id="ARBA00004651"/>
    </source>
</evidence>
<keyword evidence="6 7" id="KW-0472">Membrane</keyword>
<feature type="transmembrane region" description="Helical" evidence="7">
    <location>
        <begin position="6"/>
        <end position="23"/>
    </location>
</feature>
<reference evidence="9 10" key="1">
    <citation type="submission" date="2020-08" db="EMBL/GenBank/DDBJ databases">
        <title>Genome public.</title>
        <authorList>
            <person name="Liu C."/>
            <person name="Sun Q."/>
        </authorList>
    </citation>
    <scope>NUCLEOTIDE SEQUENCE [LARGE SCALE GENOMIC DNA]</scope>
    <source>
        <strain evidence="9 10">M2</strain>
    </source>
</reference>
<evidence type="ECO:0000256" key="2">
    <source>
        <dbReference type="ARBA" id="ARBA00006448"/>
    </source>
</evidence>
<evidence type="ECO:0000256" key="7">
    <source>
        <dbReference type="SAM" id="Phobius"/>
    </source>
</evidence>
<keyword evidence="3" id="KW-1003">Cell membrane</keyword>
<dbReference type="PANTHER" id="PTHR34582:SF6">
    <property type="entry name" value="UPF0702 TRANSMEMBRANE PROTEIN YCAP"/>
    <property type="match status" value="1"/>
</dbReference>
<gene>
    <name evidence="9" type="ORF">H8S02_04715</name>
</gene>
<feature type="domain" description="YetF C-terminal" evidence="8">
    <location>
        <begin position="79"/>
        <end position="210"/>
    </location>
</feature>
<comment type="similarity">
    <text evidence="2">Belongs to the UPF0702 family.</text>
</comment>
<organism evidence="9 10">
    <name type="scientific">Agathobaculum hominis</name>
    <dbReference type="NCBI Taxonomy" id="2763014"/>
    <lineage>
        <taxon>Bacteria</taxon>
        <taxon>Bacillati</taxon>
        <taxon>Bacillota</taxon>
        <taxon>Clostridia</taxon>
        <taxon>Eubacteriales</taxon>
        <taxon>Butyricicoccaceae</taxon>
        <taxon>Agathobaculum</taxon>
    </lineage>
</organism>
<evidence type="ECO:0000313" key="10">
    <source>
        <dbReference type="Proteomes" id="UP000641741"/>
    </source>
</evidence>
<dbReference type="Gene3D" id="3.30.240.20">
    <property type="entry name" value="bsu07140 like domains"/>
    <property type="match status" value="2"/>
</dbReference>
<comment type="subcellular location">
    <subcellularLocation>
        <location evidence="1">Cell membrane</location>
        <topology evidence="1">Multi-pass membrane protein</topology>
    </subcellularLocation>
</comment>
<keyword evidence="4 7" id="KW-0812">Transmembrane</keyword>
<dbReference type="Pfam" id="PF04239">
    <property type="entry name" value="DUF421"/>
    <property type="match status" value="1"/>
</dbReference>
<accession>A0ABR7GLQ6</accession>
<evidence type="ECO:0000256" key="4">
    <source>
        <dbReference type="ARBA" id="ARBA00022692"/>
    </source>
</evidence>
<evidence type="ECO:0000313" key="9">
    <source>
        <dbReference type="EMBL" id="MBC5695247.1"/>
    </source>
</evidence>
<feature type="transmembrane region" description="Helical" evidence="7">
    <location>
        <begin position="56"/>
        <end position="78"/>
    </location>
</feature>
<proteinExistence type="inferred from homology"/>
<evidence type="ECO:0000259" key="8">
    <source>
        <dbReference type="Pfam" id="PF04239"/>
    </source>
</evidence>
<comment type="caution">
    <text evidence="9">The sequence shown here is derived from an EMBL/GenBank/DDBJ whole genome shotgun (WGS) entry which is preliminary data.</text>
</comment>
<protein>
    <submittedName>
        <fullName evidence="9">DUF421 domain-containing protein</fullName>
    </submittedName>
</protein>
<sequence>MSVPLVRTLVLYFAVICAVRLMGKRQLGEMDPAELVVTILVSDLAAVPMQDLGIPLFFGLVPIAALVALEVLLSILSLKSRFFRRLINGQPAIIIRKGQLDLSKLRQLRLTTEDLVVALRKQSVASVSDVKYGVIEPDGSLTIVLYPQQQPVTAEMLSLSPKDTGLPLVVISDGQLVERSLGLLRLDRDAVVNRLRNRGLRPEEVFLMTLDDCGNMFVQKKEGA</sequence>
<keyword evidence="10" id="KW-1185">Reference proteome</keyword>
<dbReference type="RefSeq" id="WP_186969518.1">
    <property type="nucleotide sequence ID" value="NZ_JACOPK010000003.1"/>
</dbReference>
<dbReference type="InterPro" id="IPR007353">
    <property type="entry name" value="DUF421"/>
</dbReference>